<evidence type="ECO:0000259" key="1">
    <source>
        <dbReference type="Pfam" id="PF07724"/>
    </source>
</evidence>
<dbReference type="InterPro" id="IPR051650">
    <property type="entry name" value="SL_signaling_regulator"/>
</dbReference>
<dbReference type="CDD" id="cd19499">
    <property type="entry name" value="RecA-like_ClpB_Hsp104-like"/>
    <property type="match status" value="1"/>
</dbReference>
<dbReference type="Proteomes" id="UP000554482">
    <property type="component" value="Unassembled WGS sequence"/>
</dbReference>
<evidence type="ECO:0000259" key="2">
    <source>
        <dbReference type="Pfam" id="PF26587"/>
    </source>
</evidence>
<dbReference type="Pfam" id="PF07724">
    <property type="entry name" value="AAA_2"/>
    <property type="match status" value="1"/>
</dbReference>
<dbReference type="InterPro" id="IPR027417">
    <property type="entry name" value="P-loop_NTPase"/>
</dbReference>
<evidence type="ECO:0000313" key="3">
    <source>
        <dbReference type="EMBL" id="KAF5193206.1"/>
    </source>
</evidence>
<organism evidence="3 4">
    <name type="scientific">Thalictrum thalictroides</name>
    <name type="common">Rue-anemone</name>
    <name type="synonym">Anemone thalictroides</name>
    <dbReference type="NCBI Taxonomy" id="46969"/>
    <lineage>
        <taxon>Eukaryota</taxon>
        <taxon>Viridiplantae</taxon>
        <taxon>Streptophyta</taxon>
        <taxon>Embryophyta</taxon>
        <taxon>Tracheophyta</taxon>
        <taxon>Spermatophyta</taxon>
        <taxon>Magnoliopsida</taxon>
        <taxon>Ranunculales</taxon>
        <taxon>Ranunculaceae</taxon>
        <taxon>Thalictroideae</taxon>
        <taxon>Thalictrum</taxon>
    </lineage>
</organism>
<dbReference type="AlphaFoldDB" id="A0A7J6W719"/>
<dbReference type="Pfam" id="PF26587">
    <property type="entry name" value="AAA_lid_SMAX1"/>
    <property type="match status" value="1"/>
</dbReference>
<dbReference type="PANTHER" id="PTHR43572:SF38">
    <property type="entry name" value="PROTEIN SMAX1-LIKE 6"/>
    <property type="match status" value="1"/>
</dbReference>
<keyword evidence="4" id="KW-1185">Reference proteome</keyword>
<dbReference type="GO" id="GO:0016887">
    <property type="term" value="F:ATP hydrolysis activity"/>
    <property type="evidence" value="ECO:0007669"/>
    <property type="project" value="InterPro"/>
</dbReference>
<dbReference type="PANTHER" id="PTHR43572">
    <property type="entry name" value="CHAPERONE PROTEIN CLPD, CHLOROPLASTIC"/>
    <property type="match status" value="1"/>
</dbReference>
<feature type="domain" description="ATPase AAA-type core" evidence="1">
    <location>
        <begin position="367"/>
        <end position="502"/>
    </location>
</feature>
<protein>
    <submittedName>
        <fullName evidence="3">Dwarf 53-like</fullName>
    </submittedName>
</protein>
<reference evidence="3 4" key="1">
    <citation type="submission" date="2020-06" db="EMBL/GenBank/DDBJ databases">
        <title>Transcriptomic and genomic resources for Thalictrum thalictroides and T. hernandezii: Facilitating candidate gene discovery in an emerging model plant lineage.</title>
        <authorList>
            <person name="Arias T."/>
            <person name="Riano-Pachon D.M."/>
            <person name="Di Stilio V.S."/>
        </authorList>
    </citation>
    <scope>NUCLEOTIDE SEQUENCE [LARGE SCALE GENOMIC DNA]</scope>
    <source>
        <strain evidence="4">cv. WT478/WT964</strain>
        <tissue evidence="3">Leaves</tissue>
    </source>
</reference>
<name>A0A7J6W719_THATH</name>
<sequence length="716" mass="79651">MDDSDEDRRLPHHRNPKEFVSLDQLAASDLKAPLASTYPPVSRCHLCNEKYEQEVSAFLNGGCTPSVADQYHASLPSWLQKDDLSVNNGLDLAKAKDDGTVFNAKVTGLQNKWNDICRRLHHCPGISKTDDCHVRSPVVPGTTGYSVLSDREDNGSNFRSSIGLNAIPDKHDCGIAQPSMSIGLRKVSLLPQKCSKHVVSEAKNESLARELDIRTSKTDCLQTERLCIPPYPLSSSNIPDEHVSPSSAASVTTDLGLGTLYASSYKEPKELTVQAHKEWPQNSPDYSPATVKVVKQLSNPSVQSSLGCGPDFSGQVDPNDLKSLWRYLMDKVGRQKEAIHAISETIVRCRSGHGRRRGASLKGDVWFSFIGLDRVAKRRTALALAEILFGSKQNVISVDLSAQDGITRTNTIFDCQEINSYDVKFRGKMVVDYIGEEIRKKPWSIVFLENINKADVLLQNSLSQAIKTGKFSDSRGREIGINNTIFVATSGVIKDTKTLSSEKICPKFSEEKVVRVQGLEMQILVDRLQEDSANIKRKVRESSDIIERCETYERSERAPKTPKFLDLNLPVEETEADDLDCDNSESDTVSENSEIWLEEFLAQMDGTAVFQPFDFDALANRLLKEISAVFRNTIGSECALEIDSKVMEQIVAASWLLENTKAVDDWVEQILGKCFTEARQRYALTDPSVLKLVTCDDLYVKDHAAGVALPRRIMLN</sequence>
<dbReference type="InterPro" id="IPR058954">
    <property type="entry name" value="AAA_lid_SMAX1"/>
</dbReference>
<dbReference type="GO" id="GO:0005524">
    <property type="term" value="F:ATP binding"/>
    <property type="evidence" value="ECO:0007669"/>
    <property type="project" value="InterPro"/>
</dbReference>
<gene>
    <name evidence="3" type="ORF">FRX31_017207</name>
</gene>
<feature type="domain" description="SMAX1-like AAA+ ATPase lid" evidence="2">
    <location>
        <begin position="614"/>
        <end position="697"/>
    </location>
</feature>
<dbReference type="InterPro" id="IPR003959">
    <property type="entry name" value="ATPase_AAA_core"/>
</dbReference>
<proteinExistence type="predicted"/>
<evidence type="ECO:0000313" key="4">
    <source>
        <dbReference type="Proteomes" id="UP000554482"/>
    </source>
</evidence>
<dbReference type="Gene3D" id="3.40.50.300">
    <property type="entry name" value="P-loop containing nucleotide triphosphate hydrolases"/>
    <property type="match status" value="1"/>
</dbReference>
<dbReference type="OrthoDB" id="1723324at2759"/>
<dbReference type="SUPFAM" id="SSF52540">
    <property type="entry name" value="P-loop containing nucleoside triphosphate hydrolases"/>
    <property type="match status" value="1"/>
</dbReference>
<dbReference type="EMBL" id="JABWDY010020376">
    <property type="protein sequence ID" value="KAF5193206.1"/>
    <property type="molecule type" value="Genomic_DNA"/>
</dbReference>
<accession>A0A7J6W719</accession>
<comment type="caution">
    <text evidence="3">The sequence shown here is derived from an EMBL/GenBank/DDBJ whole genome shotgun (WGS) entry which is preliminary data.</text>
</comment>